<dbReference type="GO" id="GO:0017040">
    <property type="term" value="F:N-acylsphingosine amidohydrolase activity"/>
    <property type="evidence" value="ECO:0007669"/>
    <property type="project" value="UniProtKB-EC"/>
</dbReference>
<dbReference type="GO" id="GO:0005576">
    <property type="term" value="C:extracellular region"/>
    <property type="evidence" value="ECO:0007669"/>
    <property type="project" value="TreeGrafter"/>
</dbReference>
<feature type="domain" description="Neutral/alkaline non-lysosomal ceramidase C-terminal" evidence="6">
    <location>
        <begin position="72"/>
        <end position="135"/>
    </location>
</feature>
<dbReference type="Gene3D" id="2.60.40.2300">
    <property type="entry name" value="Neutral/alkaline non-lysosomal ceramidase, C-terminal domain"/>
    <property type="match status" value="1"/>
</dbReference>
<organism evidence="7 8">
    <name type="scientific">Verticillium longisporum</name>
    <name type="common">Verticillium dahliae var. longisporum</name>
    <dbReference type="NCBI Taxonomy" id="100787"/>
    <lineage>
        <taxon>Eukaryota</taxon>
        <taxon>Fungi</taxon>
        <taxon>Dikarya</taxon>
        <taxon>Ascomycota</taxon>
        <taxon>Pezizomycotina</taxon>
        <taxon>Sordariomycetes</taxon>
        <taxon>Hypocreomycetidae</taxon>
        <taxon>Glomerellales</taxon>
        <taxon>Plectosphaerellaceae</taxon>
        <taxon>Verticillium</taxon>
    </lineage>
</organism>
<keyword evidence="4" id="KW-0479">Metal-binding</keyword>
<keyword evidence="8" id="KW-1185">Reference proteome</keyword>
<name>A0A0G4LWL3_VERLO</name>
<dbReference type="PANTHER" id="PTHR12670:SF1">
    <property type="entry name" value="NEUTRAL CERAMIDASE"/>
    <property type="match status" value="1"/>
</dbReference>
<sequence>MLFDEKNLGRSLTRVRGFYTHYITTQEEYSIQRYEGASTFYGPHTLAAYRDCTIHFLPYLSANHYTLCKDFLNPISDVVLDAAPSFRRFGDVKIDLRTSYLRGATVNATLVGANLRNDLQLERTYAAVERLNGKNEGELPSEDE</sequence>
<dbReference type="PANTHER" id="PTHR12670">
    <property type="entry name" value="CERAMIDASE"/>
    <property type="match status" value="1"/>
</dbReference>
<evidence type="ECO:0000313" key="7">
    <source>
        <dbReference type="EMBL" id="CRK26471.1"/>
    </source>
</evidence>
<dbReference type="EC" id="3.5.1.23" evidence="2"/>
<dbReference type="Pfam" id="PF17048">
    <property type="entry name" value="Ceramidse_alk_C"/>
    <property type="match status" value="1"/>
</dbReference>
<dbReference type="InterPro" id="IPR038445">
    <property type="entry name" value="NCDase_C_sf"/>
</dbReference>
<dbReference type="InterPro" id="IPR031331">
    <property type="entry name" value="NEUT/ALK_ceramidase_C"/>
</dbReference>
<dbReference type="GO" id="GO:0016020">
    <property type="term" value="C:membrane"/>
    <property type="evidence" value="ECO:0007669"/>
    <property type="project" value="GOC"/>
</dbReference>
<evidence type="ECO:0000313" key="8">
    <source>
        <dbReference type="Proteomes" id="UP000044602"/>
    </source>
</evidence>
<dbReference type="GO" id="GO:0046872">
    <property type="term" value="F:metal ion binding"/>
    <property type="evidence" value="ECO:0007669"/>
    <property type="project" value="UniProtKB-KW"/>
</dbReference>
<protein>
    <recommendedName>
        <fullName evidence="2">ceramidase</fullName>
        <ecNumber evidence="2">3.5.1.23</ecNumber>
    </recommendedName>
</protein>
<keyword evidence="4" id="KW-0862">Zinc</keyword>
<comment type="cofactor">
    <cofactor evidence="4">
        <name>Zn(2+)</name>
        <dbReference type="ChEBI" id="CHEBI:29105"/>
    </cofactor>
    <text evidence="4">Binds 1 zinc ion per subunit.</text>
</comment>
<dbReference type="GO" id="GO:0042759">
    <property type="term" value="P:long-chain fatty acid biosynthetic process"/>
    <property type="evidence" value="ECO:0007669"/>
    <property type="project" value="TreeGrafter"/>
</dbReference>
<dbReference type="GO" id="GO:0046514">
    <property type="term" value="P:ceramide catabolic process"/>
    <property type="evidence" value="ECO:0007669"/>
    <property type="project" value="InterPro"/>
</dbReference>
<dbReference type="GO" id="GO:0046512">
    <property type="term" value="P:sphingosine biosynthetic process"/>
    <property type="evidence" value="ECO:0007669"/>
    <property type="project" value="TreeGrafter"/>
</dbReference>
<evidence type="ECO:0000256" key="3">
    <source>
        <dbReference type="ARBA" id="ARBA00022801"/>
    </source>
</evidence>
<evidence type="ECO:0000259" key="5">
    <source>
        <dbReference type="Pfam" id="PF04734"/>
    </source>
</evidence>
<gene>
    <name evidence="7" type="ORF">BN1708_004200</name>
</gene>
<feature type="domain" description="Neutral/alkaline non-lysosomal ceramidase N-terminal" evidence="5">
    <location>
        <begin position="18"/>
        <end position="50"/>
    </location>
</feature>
<dbReference type="Proteomes" id="UP000044602">
    <property type="component" value="Unassembled WGS sequence"/>
</dbReference>
<evidence type="ECO:0000256" key="2">
    <source>
        <dbReference type="ARBA" id="ARBA00011891"/>
    </source>
</evidence>
<reference evidence="7 8" key="1">
    <citation type="submission" date="2015-05" db="EMBL/GenBank/DDBJ databases">
        <authorList>
            <person name="Wang D.B."/>
            <person name="Wang M."/>
        </authorList>
    </citation>
    <scope>NUCLEOTIDE SEQUENCE [LARGE SCALE GENOMIC DNA]</scope>
    <source>
        <strain evidence="7">VL1</strain>
    </source>
</reference>
<comment type="similarity">
    <text evidence="1">Belongs to the neutral ceramidase family.</text>
</comment>
<dbReference type="EMBL" id="CVQH01020195">
    <property type="protein sequence ID" value="CRK26471.1"/>
    <property type="molecule type" value="Genomic_DNA"/>
</dbReference>
<proteinExistence type="inferred from homology"/>
<evidence type="ECO:0000256" key="4">
    <source>
        <dbReference type="PIRSR" id="PIRSR606823-2"/>
    </source>
</evidence>
<keyword evidence="3" id="KW-0378">Hydrolase</keyword>
<feature type="binding site" evidence="4">
    <location>
        <position position="22"/>
    </location>
    <ligand>
        <name>Zn(2+)</name>
        <dbReference type="ChEBI" id="CHEBI:29105"/>
    </ligand>
</feature>
<dbReference type="Pfam" id="PF04734">
    <property type="entry name" value="Ceramidase_alk"/>
    <property type="match status" value="1"/>
</dbReference>
<evidence type="ECO:0000256" key="1">
    <source>
        <dbReference type="ARBA" id="ARBA00009835"/>
    </source>
</evidence>
<dbReference type="InterPro" id="IPR031329">
    <property type="entry name" value="NEUT/ALK_ceramidase_N"/>
</dbReference>
<dbReference type="InterPro" id="IPR006823">
    <property type="entry name" value="Ceramidase_alk"/>
</dbReference>
<dbReference type="AlphaFoldDB" id="A0A0G4LWL3"/>
<accession>A0A0G4LWL3</accession>
<evidence type="ECO:0000259" key="6">
    <source>
        <dbReference type="Pfam" id="PF17048"/>
    </source>
</evidence>
<dbReference type="STRING" id="100787.A0A0G4LWL3"/>